<name>A0A917YP68_9RHOB</name>
<evidence type="ECO:0000313" key="4">
    <source>
        <dbReference type="Proteomes" id="UP000598196"/>
    </source>
</evidence>
<dbReference type="Pfam" id="PF00171">
    <property type="entry name" value="Aldedh"/>
    <property type="match status" value="1"/>
</dbReference>
<dbReference type="EMBL" id="BMLP01000010">
    <property type="protein sequence ID" value="GGO37838.1"/>
    <property type="molecule type" value="Genomic_DNA"/>
</dbReference>
<dbReference type="OrthoDB" id="136308at2"/>
<dbReference type="AlphaFoldDB" id="A0A917YP68"/>
<gene>
    <name evidence="3" type="ORF">GCM10010991_34170</name>
</gene>
<evidence type="ECO:0000256" key="1">
    <source>
        <dbReference type="ARBA" id="ARBA00023002"/>
    </source>
</evidence>
<reference evidence="3 4" key="1">
    <citation type="journal article" date="2014" name="Int. J. Syst. Evol. Microbiol.">
        <title>Complete genome sequence of Corynebacterium casei LMG S-19264T (=DSM 44701T), isolated from a smear-ripened cheese.</title>
        <authorList>
            <consortium name="US DOE Joint Genome Institute (JGI-PGF)"/>
            <person name="Walter F."/>
            <person name="Albersmeier A."/>
            <person name="Kalinowski J."/>
            <person name="Ruckert C."/>
        </authorList>
    </citation>
    <scope>NUCLEOTIDE SEQUENCE [LARGE SCALE GENOMIC DNA]</scope>
    <source>
        <strain evidence="3 4">CGMCC 1.7029</strain>
    </source>
</reference>
<evidence type="ECO:0000259" key="2">
    <source>
        <dbReference type="Pfam" id="PF00171"/>
    </source>
</evidence>
<dbReference type="Gene3D" id="3.40.309.10">
    <property type="entry name" value="Aldehyde Dehydrogenase, Chain A, domain 2"/>
    <property type="match status" value="1"/>
</dbReference>
<dbReference type="SUPFAM" id="SSF53720">
    <property type="entry name" value="ALDH-like"/>
    <property type="match status" value="1"/>
</dbReference>
<organism evidence="3 4">
    <name type="scientific">Gemmobacter aquaticus</name>
    <dbReference type="NCBI Taxonomy" id="490185"/>
    <lineage>
        <taxon>Bacteria</taxon>
        <taxon>Pseudomonadati</taxon>
        <taxon>Pseudomonadota</taxon>
        <taxon>Alphaproteobacteria</taxon>
        <taxon>Rhodobacterales</taxon>
        <taxon>Paracoccaceae</taxon>
        <taxon>Gemmobacter</taxon>
    </lineage>
</organism>
<keyword evidence="1" id="KW-0560">Oxidoreductase</keyword>
<dbReference type="InterPro" id="IPR016161">
    <property type="entry name" value="Ald_DH/histidinol_DH"/>
</dbReference>
<keyword evidence="4" id="KW-1185">Reference proteome</keyword>
<dbReference type="InterPro" id="IPR016163">
    <property type="entry name" value="Ald_DH_C"/>
</dbReference>
<proteinExistence type="predicted"/>
<sequence length="576" mass="62684">MNTHAPIPEIAALESALADLAGAKDDWAQSPDAARIAVLREIRDHVMQVAEGWVDTAGRHKGLPAGSRYLGEEWTSGPYALLTACDALIRTLSAMPGKAFLTPLRKRQTATGQLAVRVLPQDLRERVLFSGVTAEVWMEPGITVDTLPDHTATAYDTPADGRRGKVALVLGAGNIASIAPLDVFHKLFNEHQVVILKMNPVNDYLTEYLEAALRPLIRLNALRIVKGGGDVGGYLCNHPLVDEIHITGAAATHDVIVWGPGPEGIANKAAGTPRITKRVTSELGAVCPTIVVPGPWTAADLRFQAEHIATQKLHNSGFNCIACQMLILPKDWSLTEALMGQVREVMRALPPRPAYYPGAEARMSGFAAHGTQAERFDRGAAPACVVVPVDASSDPSFTQTEVFAPALSTHEIGGTDPADYLLRAIRHANEALHGTLGANILIHPDTIQQIGRRRFEEMVGGLRYGAIAINAWTGLAFLIAACPWGAFPGHRLDDVGSGIGFAHNSVMFDRPERTVITGPWRPFPRSILHGRPDFLPRPPWFVTNRRQHVIGRLLTSFQHRPRWFKLPRILLNALRG</sequence>
<accession>A0A917YP68</accession>
<feature type="domain" description="Aldehyde dehydrogenase" evidence="2">
    <location>
        <begin position="220"/>
        <end position="349"/>
    </location>
</feature>
<dbReference type="InterPro" id="IPR015590">
    <property type="entry name" value="Aldehyde_DH_dom"/>
</dbReference>
<dbReference type="InterPro" id="IPR016162">
    <property type="entry name" value="Ald_DH_N"/>
</dbReference>
<dbReference type="GO" id="GO:0016620">
    <property type="term" value="F:oxidoreductase activity, acting on the aldehyde or oxo group of donors, NAD or NADP as acceptor"/>
    <property type="evidence" value="ECO:0007669"/>
    <property type="project" value="InterPro"/>
</dbReference>
<evidence type="ECO:0000313" key="3">
    <source>
        <dbReference type="EMBL" id="GGO37838.1"/>
    </source>
</evidence>
<dbReference type="Gene3D" id="3.40.605.10">
    <property type="entry name" value="Aldehyde Dehydrogenase, Chain A, domain 1"/>
    <property type="match status" value="1"/>
</dbReference>
<comment type="caution">
    <text evidence="3">The sequence shown here is derived from an EMBL/GenBank/DDBJ whole genome shotgun (WGS) entry which is preliminary data.</text>
</comment>
<dbReference type="RefSeq" id="WP_146284251.1">
    <property type="nucleotide sequence ID" value="NZ_BMLP01000010.1"/>
</dbReference>
<protein>
    <submittedName>
        <fullName evidence="3">Aldehyde dehydrogenase</fullName>
    </submittedName>
</protein>
<dbReference type="Proteomes" id="UP000598196">
    <property type="component" value="Unassembled WGS sequence"/>
</dbReference>